<feature type="region of interest" description="Disordered" evidence="1">
    <location>
        <begin position="1"/>
        <end position="26"/>
    </location>
</feature>
<dbReference type="AlphaFoldDB" id="A0A8D8FK53"/>
<proteinExistence type="predicted"/>
<evidence type="ECO:0000313" key="2">
    <source>
        <dbReference type="EMBL" id="CAG6473368.1"/>
    </source>
</evidence>
<name>A0A8D8FK53_CULPI</name>
<evidence type="ECO:0000256" key="1">
    <source>
        <dbReference type="SAM" id="MobiDB-lite"/>
    </source>
</evidence>
<sequence>MKTMRHNPGKTNHTQTQTHAKGKQNNKTSELVISIDIEFYVFEKARKNKQIYENYKIHVIFAYYYKTILLSFINKRKTRERDTQIQKTKHTNTPRAVHRKVGTNHSSADFFQRPSHFPLRNNRENPPFCYNQTCSIYRKTKKKYPQRA</sequence>
<feature type="compositionally biased region" description="Polar residues" evidence="1">
    <location>
        <begin position="9"/>
        <end position="26"/>
    </location>
</feature>
<dbReference type="EMBL" id="HBUE01072716">
    <property type="protein sequence ID" value="CAG6473368.1"/>
    <property type="molecule type" value="Transcribed_RNA"/>
</dbReference>
<organism evidence="2">
    <name type="scientific">Culex pipiens</name>
    <name type="common">House mosquito</name>
    <dbReference type="NCBI Taxonomy" id="7175"/>
    <lineage>
        <taxon>Eukaryota</taxon>
        <taxon>Metazoa</taxon>
        <taxon>Ecdysozoa</taxon>
        <taxon>Arthropoda</taxon>
        <taxon>Hexapoda</taxon>
        <taxon>Insecta</taxon>
        <taxon>Pterygota</taxon>
        <taxon>Neoptera</taxon>
        <taxon>Endopterygota</taxon>
        <taxon>Diptera</taxon>
        <taxon>Nematocera</taxon>
        <taxon>Culicoidea</taxon>
        <taxon>Culicidae</taxon>
        <taxon>Culicinae</taxon>
        <taxon>Culicini</taxon>
        <taxon>Culex</taxon>
        <taxon>Culex</taxon>
    </lineage>
</organism>
<protein>
    <submittedName>
        <fullName evidence="2">(northern house mosquito) hypothetical protein</fullName>
    </submittedName>
</protein>
<accession>A0A8D8FK53</accession>
<reference evidence="2" key="1">
    <citation type="submission" date="2021-05" db="EMBL/GenBank/DDBJ databases">
        <authorList>
            <person name="Alioto T."/>
            <person name="Alioto T."/>
            <person name="Gomez Garrido J."/>
        </authorList>
    </citation>
    <scope>NUCLEOTIDE SEQUENCE</scope>
</reference>